<protein>
    <submittedName>
        <fullName evidence="2">Uncharacterized protein</fullName>
    </submittedName>
</protein>
<reference evidence="2 3" key="1">
    <citation type="submission" date="2019-07" db="EMBL/GenBank/DDBJ databases">
        <title>De Novo Assembly of kiwifruit Actinidia rufa.</title>
        <authorList>
            <person name="Sugita-Konishi S."/>
            <person name="Sato K."/>
            <person name="Mori E."/>
            <person name="Abe Y."/>
            <person name="Kisaki G."/>
            <person name="Hamano K."/>
            <person name="Suezawa K."/>
            <person name="Otani M."/>
            <person name="Fukuda T."/>
            <person name="Manabe T."/>
            <person name="Gomi K."/>
            <person name="Tabuchi M."/>
            <person name="Akimitsu K."/>
            <person name="Kataoka I."/>
        </authorList>
    </citation>
    <scope>NUCLEOTIDE SEQUENCE [LARGE SCALE GENOMIC DNA]</scope>
    <source>
        <strain evidence="3">cv. Fuchu</strain>
    </source>
</reference>
<dbReference type="EMBL" id="BJWL01000004">
    <property type="protein sequence ID" value="GFY85716.1"/>
    <property type="molecule type" value="Genomic_DNA"/>
</dbReference>
<feature type="compositionally biased region" description="Polar residues" evidence="1">
    <location>
        <begin position="70"/>
        <end position="79"/>
    </location>
</feature>
<name>A0A7J0EHQ3_9ERIC</name>
<dbReference type="AlphaFoldDB" id="A0A7J0EHQ3"/>
<keyword evidence="3" id="KW-1185">Reference proteome</keyword>
<evidence type="ECO:0000313" key="3">
    <source>
        <dbReference type="Proteomes" id="UP000585474"/>
    </source>
</evidence>
<dbReference type="OrthoDB" id="1742531at2759"/>
<dbReference type="Proteomes" id="UP000585474">
    <property type="component" value="Unassembled WGS sequence"/>
</dbReference>
<sequence>MADRRSVTLIEVRHVPNLRKNLISIRILDSKGCNFDASGGKMLWGKKTRGLYRLEGNVQTGGATVRHGSSGISKENGQGKQPLHRGMQSKHRGTWGIHNGTWRIRSGTKAQGDALGYVWKSGRGDVEASLFCSRFDQWRLSLQLCTQGRRDGAMTTRKVMYFAAHPGGGCRAPQWGCKAPRLRADCCEVRLRGKTETDCERGSELSDRVSSVVIHSFDSGLVILSVDVGIVG</sequence>
<evidence type="ECO:0000256" key="1">
    <source>
        <dbReference type="SAM" id="MobiDB-lite"/>
    </source>
</evidence>
<organism evidence="2 3">
    <name type="scientific">Actinidia rufa</name>
    <dbReference type="NCBI Taxonomy" id="165716"/>
    <lineage>
        <taxon>Eukaryota</taxon>
        <taxon>Viridiplantae</taxon>
        <taxon>Streptophyta</taxon>
        <taxon>Embryophyta</taxon>
        <taxon>Tracheophyta</taxon>
        <taxon>Spermatophyta</taxon>
        <taxon>Magnoliopsida</taxon>
        <taxon>eudicotyledons</taxon>
        <taxon>Gunneridae</taxon>
        <taxon>Pentapetalae</taxon>
        <taxon>asterids</taxon>
        <taxon>Ericales</taxon>
        <taxon>Actinidiaceae</taxon>
        <taxon>Actinidia</taxon>
    </lineage>
</organism>
<feature type="region of interest" description="Disordered" evidence="1">
    <location>
        <begin position="63"/>
        <end position="91"/>
    </location>
</feature>
<gene>
    <name evidence="2" type="ORF">Acr_04g0004540</name>
</gene>
<evidence type="ECO:0000313" key="2">
    <source>
        <dbReference type="EMBL" id="GFY85716.1"/>
    </source>
</evidence>
<comment type="caution">
    <text evidence="2">The sequence shown here is derived from an EMBL/GenBank/DDBJ whole genome shotgun (WGS) entry which is preliminary data.</text>
</comment>
<accession>A0A7J0EHQ3</accession>
<proteinExistence type="predicted"/>